<dbReference type="InterPro" id="IPR006626">
    <property type="entry name" value="PbH1"/>
</dbReference>
<accession>A0A951UTW2</accession>
<evidence type="ECO:0000259" key="2">
    <source>
        <dbReference type="Pfam" id="PF13229"/>
    </source>
</evidence>
<evidence type="ECO:0000313" key="3">
    <source>
        <dbReference type="EMBL" id="MBW4669177.1"/>
    </source>
</evidence>
<dbReference type="SUPFAM" id="SSF51126">
    <property type="entry name" value="Pectin lyase-like"/>
    <property type="match status" value="1"/>
</dbReference>
<dbReference type="EMBL" id="JAHHGZ010000018">
    <property type="protein sequence ID" value="MBW4669177.1"/>
    <property type="molecule type" value="Genomic_DNA"/>
</dbReference>
<dbReference type="InterPro" id="IPR038177">
    <property type="entry name" value="IAT_beta_sf"/>
</dbReference>
<feature type="chain" id="PRO_5037076528" evidence="1">
    <location>
        <begin position="19"/>
        <end position="955"/>
    </location>
</feature>
<dbReference type="Gene3D" id="2.40.160.160">
    <property type="entry name" value="Inverse autotransporter, beta-domain"/>
    <property type="match status" value="1"/>
</dbReference>
<dbReference type="AlphaFoldDB" id="A0A951UTW2"/>
<evidence type="ECO:0000313" key="4">
    <source>
        <dbReference type="Proteomes" id="UP000729701"/>
    </source>
</evidence>
<dbReference type="InterPro" id="IPR039448">
    <property type="entry name" value="Beta_helix"/>
</dbReference>
<organism evidence="3 4">
    <name type="scientific">Cyanomargarita calcarea GSE-NOS-MK-12-04C</name>
    <dbReference type="NCBI Taxonomy" id="2839659"/>
    <lineage>
        <taxon>Bacteria</taxon>
        <taxon>Bacillati</taxon>
        <taxon>Cyanobacteriota</taxon>
        <taxon>Cyanophyceae</taxon>
        <taxon>Nostocales</taxon>
        <taxon>Cyanomargaritaceae</taxon>
        <taxon>Cyanomargarita</taxon>
    </lineage>
</organism>
<keyword evidence="1" id="KW-0732">Signal</keyword>
<dbReference type="InterPro" id="IPR011050">
    <property type="entry name" value="Pectin_lyase_fold/virulence"/>
</dbReference>
<reference evidence="3" key="1">
    <citation type="submission" date="2021-05" db="EMBL/GenBank/DDBJ databases">
        <authorList>
            <person name="Pietrasiak N."/>
            <person name="Ward R."/>
            <person name="Stajich J.E."/>
            <person name="Kurbessoian T."/>
        </authorList>
    </citation>
    <scope>NUCLEOTIDE SEQUENCE</scope>
    <source>
        <strain evidence="3">GSE-NOS-MK-12-04C</strain>
    </source>
</reference>
<dbReference type="Proteomes" id="UP000729701">
    <property type="component" value="Unassembled WGS sequence"/>
</dbReference>
<evidence type="ECO:0000256" key="1">
    <source>
        <dbReference type="SAM" id="SignalP"/>
    </source>
</evidence>
<feature type="signal peptide" evidence="1">
    <location>
        <begin position="1"/>
        <end position="18"/>
    </location>
</feature>
<reference evidence="3" key="2">
    <citation type="journal article" date="2022" name="Microbiol. Resour. Announc.">
        <title>Metagenome Sequencing to Explore Phylogenomics of Terrestrial Cyanobacteria.</title>
        <authorList>
            <person name="Ward R.D."/>
            <person name="Stajich J.E."/>
            <person name="Johansen J.R."/>
            <person name="Huntemann M."/>
            <person name="Clum A."/>
            <person name="Foster B."/>
            <person name="Foster B."/>
            <person name="Roux S."/>
            <person name="Palaniappan K."/>
            <person name="Varghese N."/>
            <person name="Mukherjee S."/>
            <person name="Reddy T.B.K."/>
            <person name="Daum C."/>
            <person name="Copeland A."/>
            <person name="Chen I.A."/>
            <person name="Ivanova N.N."/>
            <person name="Kyrpides N.C."/>
            <person name="Shapiro N."/>
            <person name="Eloe-Fadrosh E.A."/>
            <person name="Pietrasiak N."/>
        </authorList>
    </citation>
    <scope>NUCLEOTIDE SEQUENCE</scope>
    <source>
        <strain evidence="3">GSE-NOS-MK-12-04C</strain>
    </source>
</reference>
<feature type="domain" description="Right handed beta helix" evidence="2">
    <location>
        <begin position="395"/>
        <end position="520"/>
    </location>
</feature>
<gene>
    <name evidence="3" type="ORF">KME60_17560</name>
</gene>
<sequence>MKKFAPAFLILIFSGAIALGDSQGVIAQTTNINPKIPRFSGSFTSTGAGYEEPYFSIQGFIPIKHTPASSLTFFEGQLNFLTDSTKGGNLVLGHRFKGNGNELFGGYLAYDVRDTGNNVFSQIGFGLERLGNWDVRINGYLPLGNTSKQTAESLSSPRFWQNFLVSNAQKQFQVALAGADIEAGGRLAGLGEGDLRGYAGLYYYTGEGMKDAIGVRGRLEARPTENLRLGLMLQHDPVFDTRLVLNLGVSFATGRAPHPKEPSIFARITDPVGRTPIITVSQQARNTQVVATNPETGKPWQFRHVNLGTGNGEGTIENPTGTVQTALNIAEPEDIVYVDFSKNPGIDSFSIPDKVSVLSTSPVQTIDTKEFGLLQLPKSGSGQLPTVRGTVTLGNDSTLSGFAIANATGNAIQGSGINNVTIRDNQITNPTGQGIGLSGVGGNNLIANNRISGTAGQGIFLQGFGDGQQLFTIKDNTISNSGAQGLVALVSGNAKQEIIASNNLVSNSTGAGVFIQANDNSRQVFNLDGGIVRGTVKDRLGEGGQGIFIAANSAAQQTFTLDKTSVSDNVGQGIFLAANGTAQQKFILNSPTVNRSGGQGIFAQANENAKQQFEINQATVSGTVKDSNGDGGQGIFVAANTQGQQKFTLNSSTVSDNSAQGIFLAANGAAQQNFSVNIPTVNRNIGQGIFVQANGAAKQEFEINKATVSSTLKDSKDDGGQGLFISVNGGAQQRFNLNSPTITNSAGQGIFISTSGDINNPTNLTQQTFTLNNPTVNRSRGQGIFIQANDNVKQEFTITDGKVNSTNLDSKNEGGQGIFVQANGVAQQNFIIDNLTVTDSAGQGLFIQSNTNANLKSTLSRNIINNSIFLQTNGNSQATLNILENQLIDGLIVGMNSKQAMCLALRGNNSKTGYLLQQNSGKFQVVDRDNVASKNTGAVTFQPGKDNFINVPACP</sequence>
<comment type="caution">
    <text evidence="3">The sequence shown here is derived from an EMBL/GenBank/DDBJ whole genome shotgun (WGS) entry which is preliminary data.</text>
</comment>
<dbReference type="InterPro" id="IPR012334">
    <property type="entry name" value="Pectin_lyas_fold"/>
</dbReference>
<name>A0A951UTW2_9CYAN</name>
<protein>
    <submittedName>
        <fullName evidence="3">Right-handed parallel beta-helix repeat-containing protein</fullName>
    </submittedName>
</protein>
<proteinExistence type="predicted"/>
<dbReference type="Pfam" id="PF13229">
    <property type="entry name" value="Beta_helix"/>
    <property type="match status" value="1"/>
</dbReference>
<dbReference type="SMART" id="SM00710">
    <property type="entry name" value="PbH1"/>
    <property type="match status" value="7"/>
</dbReference>
<dbReference type="Gene3D" id="2.160.20.10">
    <property type="entry name" value="Single-stranded right-handed beta-helix, Pectin lyase-like"/>
    <property type="match status" value="1"/>
</dbReference>